<dbReference type="AlphaFoldDB" id="A0A1L7X2D8"/>
<gene>
    <name evidence="1" type="ORF">PAC_09078</name>
</gene>
<dbReference type="Proteomes" id="UP000184330">
    <property type="component" value="Unassembled WGS sequence"/>
</dbReference>
<protein>
    <submittedName>
        <fullName evidence="1">Uncharacterized protein</fullName>
    </submittedName>
</protein>
<reference evidence="1 2" key="1">
    <citation type="submission" date="2016-03" db="EMBL/GenBank/DDBJ databases">
        <authorList>
            <person name="Ploux O."/>
        </authorList>
    </citation>
    <scope>NUCLEOTIDE SEQUENCE [LARGE SCALE GENOMIC DNA]</scope>
    <source>
        <strain evidence="1 2">UAMH 11012</strain>
    </source>
</reference>
<organism evidence="1 2">
    <name type="scientific">Phialocephala subalpina</name>
    <dbReference type="NCBI Taxonomy" id="576137"/>
    <lineage>
        <taxon>Eukaryota</taxon>
        <taxon>Fungi</taxon>
        <taxon>Dikarya</taxon>
        <taxon>Ascomycota</taxon>
        <taxon>Pezizomycotina</taxon>
        <taxon>Leotiomycetes</taxon>
        <taxon>Helotiales</taxon>
        <taxon>Mollisiaceae</taxon>
        <taxon>Phialocephala</taxon>
        <taxon>Phialocephala fortinii species complex</taxon>
    </lineage>
</organism>
<accession>A0A1L7X2D8</accession>
<sequence length="401" mass="42460">MVALVAPAALPSEGLNSPTVSMAFAKFYGWSTPVPPSGKIDEYCRVRDEEQGNVLGFPLTSPAAMRETMYLSGTGTGTGEGQLCLTASVVLNMNWSVRDAANIEGPWPRMNEDSNLPLINSRMQRSLLASSGSTPGTQLDNRLLDSERRKAGLDVEGTPRGTSLLAGVADGPLTISDSSSSEQLWLLPSDSEFLVVSGDFCSLQDELSTGASVASKAATIQTWSPSSESLGPVGLGPLAHPDPGLEGLEAAKKVSQATMEAAEERQKHSTAVGQPCIREVARLCLRKLLHSTMSANLQAMDSRDNEHSEKRLGTGIQCESPTSDDGRSTVLLQGVCAQGMWCSSRGCQGAMGPTRLTGTRWHLDDFPIAESANLTADSTKAFVQMPVWGTSVIAICGVELT</sequence>
<evidence type="ECO:0000313" key="2">
    <source>
        <dbReference type="Proteomes" id="UP000184330"/>
    </source>
</evidence>
<proteinExistence type="predicted"/>
<name>A0A1L7X2D8_9HELO</name>
<evidence type="ECO:0000313" key="1">
    <source>
        <dbReference type="EMBL" id="CZR59186.1"/>
    </source>
</evidence>
<dbReference type="EMBL" id="FJOG01000013">
    <property type="protein sequence ID" value="CZR59186.1"/>
    <property type="molecule type" value="Genomic_DNA"/>
</dbReference>
<keyword evidence="2" id="KW-1185">Reference proteome</keyword>